<keyword evidence="1" id="KW-0812">Transmembrane</keyword>
<sequence length="185" mass="21051">MAIVCISFLCDLLLGITNPVLLLPYPAVYCMSPIFNAITIRPWIAKNIFFNYVFGEGLIVYFLAVMFNHRLFLLRNDGRKIENSPVFIACSAFLGIFLTVGIIAVQGLPFLDAEAIEREAVDEYGSGLYRLVIIFGYFAWGILFPWDSDVINHSLGKHKTAMCEFFYYSSLPFAYFMALQFLLFS</sequence>
<evidence type="ECO:0000313" key="2">
    <source>
        <dbReference type="Proteomes" id="UP000887575"/>
    </source>
</evidence>
<reference evidence="3" key="1">
    <citation type="submission" date="2024-02" db="UniProtKB">
        <authorList>
            <consortium name="WormBaseParasite"/>
        </authorList>
    </citation>
    <scope>IDENTIFICATION</scope>
</reference>
<keyword evidence="1" id="KW-1133">Transmembrane helix</keyword>
<evidence type="ECO:0000256" key="1">
    <source>
        <dbReference type="SAM" id="Phobius"/>
    </source>
</evidence>
<keyword evidence="1" id="KW-0472">Membrane</keyword>
<dbReference type="AlphaFoldDB" id="A0AAF3EZR2"/>
<name>A0AAF3EZR2_9BILA</name>
<dbReference type="WBParaSite" id="MBELARI_LOCUS1960">
    <property type="protein sequence ID" value="MBELARI_LOCUS1960"/>
    <property type="gene ID" value="MBELARI_LOCUS1960"/>
</dbReference>
<proteinExistence type="predicted"/>
<feature type="transmembrane region" description="Helical" evidence="1">
    <location>
        <begin position="85"/>
        <end position="107"/>
    </location>
</feature>
<evidence type="ECO:0000313" key="3">
    <source>
        <dbReference type="WBParaSite" id="MBELARI_LOCUS1960"/>
    </source>
</evidence>
<dbReference type="Proteomes" id="UP000887575">
    <property type="component" value="Unassembled WGS sequence"/>
</dbReference>
<protein>
    <submittedName>
        <fullName evidence="3">Uncharacterized protein</fullName>
    </submittedName>
</protein>
<keyword evidence="2" id="KW-1185">Reference proteome</keyword>
<accession>A0AAF3EZR2</accession>
<feature type="transmembrane region" description="Helical" evidence="1">
    <location>
        <begin position="165"/>
        <end position="184"/>
    </location>
</feature>
<feature type="transmembrane region" description="Helical" evidence="1">
    <location>
        <begin position="127"/>
        <end position="144"/>
    </location>
</feature>
<organism evidence="2 3">
    <name type="scientific">Mesorhabditis belari</name>
    <dbReference type="NCBI Taxonomy" id="2138241"/>
    <lineage>
        <taxon>Eukaryota</taxon>
        <taxon>Metazoa</taxon>
        <taxon>Ecdysozoa</taxon>
        <taxon>Nematoda</taxon>
        <taxon>Chromadorea</taxon>
        <taxon>Rhabditida</taxon>
        <taxon>Rhabditina</taxon>
        <taxon>Rhabditomorpha</taxon>
        <taxon>Rhabditoidea</taxon>
        <taxon>Rhabditidae</taxon>
        <taxon>Mesorhabditinae</taxon>
        <taxon>Mesorhabditis</taxon>
    </lineage>
</organism>
<feature type="transmembrane region" description="Helical" evidence="1">
    <location>
        <begin position="49"/>
        <end position="73"/>
    </location>
</feature>